<dbReference type="InterPro" id="IPR050365">
    <property type="entry name" value="TIM50"/>
</dbReference>
<evidence type="ECO:0000313" key="3">
    <source>
        <dbReference type="EMBL" id="CAI2385035.1"/>
    </source>
</evidence>
<proteinExistence type="predicted"/>
<reference evidence="3" key="1">
    <citation type="submission" date="2023-07" db="EMBL/GenBank/DDBJ databases">
        <authorList>
            <consortium name="AG Swart"/>
            <person name="Singh M."/>
            <person name="Singh A."/>
            <person name="Seah K."/>
            <person name="Emmerich C."/>
        </authorList>
    </citation>
    <scope>NUCLEOTIDE SEQUENCE</scope>
    <source>
        <strain evidence="3">DP1</strain>
    </source>
</reference>
<feature type="region of interest" description="Disordered" evidence="1">
    <location>
        <begin position="295"/>
        <end position="325"/>
    </location>
</feature>
<dbReference type="InterPro" id="IPR023214">
    <property type="entry name" value="HAD_sf"/>
</dbReference>
<evidence type="ECO:0000256" key="1">
    <source>
        <dbReference type="SAM" id="MobiDB-lite"/>
    </source>
</evidence>
<accession>A0AAD1Y577</accession>
<protein>
    <recommendedName>
        <fullName evidence="2">FCP1 homology domain-containing protein</fullName>
    </recommendedName>
</protein>
<comment type="caution">
    <text evidence="3">The sequence shown here is derived from an EMBL/GenBank/DDBJ whole genome shotgun (WGS) entry which is preliminary data.</text>
</comment>
<sequence length="751" mass="86971">MKASDNRYGYKQTEEDRGYKVPVLSELDSDFSYEQYNRKKGLLEKERNMDLYVDQSMDSFCNQGFDDLIQDQNKVKVYQNEDDSSEESVGLNNTEIEEDSKFQDCNYRDNSQSVPPMGDQDLCDDKGFTHSTVDNKFDSDVQNLDLNHPNLITAEKSKVEEFLNSPFQAPLKKRKEDRMNSSRKFKESLQARRILEENTETEELDYHPAIEQNPTEICSHSDKKNPRKDVTYNDTPTEKRYSIRENCRYSESEEDDFKEEKMHLTKPESKSSQNSQLCNNQLETKEISEYELRAKMESTDQSETRKAIISSTREDQEETKAPNEDLSTKPIIQGQKYQVDLGSVITIEQKLWCILESFSSKGGDTTNVFEHCEEWWDLVNSTTLSIIHSIFSDDELRRALRRSSILEFLSITMINFLSSESKANSELHGNLKVLTFYVHQNYLQLITCVIKKLPPYNDKNIWVKALKKIIRKKTSKEILKKSNCETIKENNNVIMALVEHIGKNQRKYLKSIENQKDIRKATKPIFSTSLNILKYLNKMSIQKAKTLITKAIEATNKLIIDGMSSQPNNLLHVNSSGDENSCEIVHVTKTPYLGPSTNKSKYSLVLDLDETLVHYVEDDKNSKLLIRPGAQQFLHNMAEIYEIIIFTAAMQDYADWAIDQLDTGNWISHRLYRQHTSLHNGSYIKDLSRVGRDLNRTIIVDNVADNFQKQPENGILIKSWYDDPDDDALFELGPLLKLIVSRKEERHNKSQ</sequence>
<organism evidence="3 4">
    <name type="scientific">Euplotes crassus</name>
    <dbReference type="NCBI Taxonomy" id="5936"/>
    <lineage>
        <taxon>Eukaryota</taxon>
        <taxon>Sar</taxon>
        <taxon>Alveolata</taxon>
        <taxon>Ciliophora</taxon>
        <taxon>Intramacronucleata</taxon>
        <taxon>Spirotrichea</taxon>
        <taxon>Hypotrichia</taxon>
        <taxon>Euplotida</taxon>
        <taxon>Euplotidae</taxon>
        <taxon>Moneuplotes</taxon>
    </lineage>
</organism>
<evidence type="ECO:0000313" key="4">
    <source>
        <dbReference type="Proteomes" id="UP001295684"/>
    </source>
</evidence>
<keyword evidence="4" id="KW-1185">Reference proteome</keyword>
<dbReference type="FunFam" id="3.40.50.1000:FF:000184">
    <property type="entry name" value="Uncharacterized protein"/>
    <property type="match status" value="1"/>
</dbReference>
<dbReference type="SUPFAM" id="SSF56784">
    <property type="entry name" value="HAD-like"/>
    <property type="match status" value="1"/>
</dbReference>
<feature type="compositionally biased region" description="Basic and acidic residues" evidence="1">
    <location>
        <begin position="219"/>
        <end position="234"/>
    </location>
</feature>
<feature type="compositionally biased region" description="Polar residues" evidence="1">
    <location>
        <begin position="270"/>
        <end position="279"/>
    </location>
</feature>
<dbReference type="EMBL" id="CAMPGE010027402">
    <property type="protein sequence ID" value="CAI2385035.1"/>
    <property type="molecule type" value="Genomic_DNA"/>
</dbReference>
<dbReference type="AlphaFoldDB" id="A0AAD1Y577"/>
<feature type="region of interest" description="Disordered" evidence="1">
    <location>
        <begin position="210"/>
        <end position="234"/>
    </location>
</feature>
<name>A0AAD1Y577_EUPCR</name>
<dbReference type="Proteomes" id="UP001295684">
    <property type="component" value="Unassembled WGS sequence"/>
</dbReference>
<dbReference type="InterPro" id="IPR036412">
    <property type="entry name" value="HAD-like_sf"/>
</dbReference>
<dbReference type="PANTHER" id="PTHR12210">
    <property type="entry name" value="DULLARD PROTEIN PHOSPHATASE"/>
    <property type="match status" value="1"/>
</dbReference>
<dbReference type="Gene3D" id="3.40.50.1000">
    <property type="entry name" value="HAD superfamily/HAD-like"/>
    <property type="match status" value="1"/>
</dbReference>
<feature type="compositionally biased region" description="Basic and acidic residues" evidence="1">
    <location>
        <begin position="258"/>
        <end position="269"/>
    </location>
</feature>
<feature type="region of interest" description="Disordered" evidence="1">
    <location>
        <begin position="246"/>
        <end position="279"/>
    </location>
</feature>
<evidence type="ECO:0000259" key="2">
    <source>
        <dbReference type="PROSITE" id="PS50969"/>
    </source>
</evidence>
<dbReference type="SMART" id="SM00577">
    <property type="entry name" value="CPDc"/>
    <property type="match status" value="1"/>
</dbReference>
<feature type="domain" description="FCP1 homology" evidence="2">
    <location>
        <begin position="597"/>
        <end position="739"/>
    </location>
</feature>
<dbReference type="PROSITE" id="PS50969">
    <property type="entry name" value="FCP1"/>
    <property type="match status" value="1"/>
</dbReference>
<dbReference type="InterPro" id="IPR004274">
    <property type="entry name" value="FCP1_dom"/>
</dbReference>
<gene>
    <name evidence="3" type="ORF">ECRASSUSDP1_LOCUS26577</name>
</gene>
<dbReference type="CDD" id="cd07521">
    <property type="entry name" value="HAD_FCP1-like"/>
    <property type="match status" value="1"/>
</dbReference>
<dbReference type="Pfam" id="PF03031">
    <property type="entry name" value="NIF"/>
    <property type="match status" value="1"/>
</dbReference>